<proteinExistence type="predicted"/>
<keyword evidence="2" id="KW-1185">Reference proteome</keyword>
<dbReference type="EMBL" id="BNEE01000003">
    <property type="protein sequence ID" value="GHI83054.1"/>
    <property type="molecule type" value="Genomic_DNA"/>
</dbReference>
<gene>
    <name evidence="1" type="ORF">Sxan_04180</name>
</gene>
<dbReference type="OrthoDB" id="4191074at2"/>
<reference evidence="1" key="1">
    <citation type="submission" date="2020-09" db="EMBL/GenBank/DDBJ databases">
        <title>Whole genome shotgun sequence of Streptomyces xanthophaeus NBRC 12829.</title>
        <authorList>
            <person name="Komaki H."/>
            <person name="Tamura T."/>
        </authorList>
    </citation>
    <scope>NUCLEOTIDE SEQUENCE</scope>
    <source>
        <strain evidence="1">NBRC 12829</strain>
    </source>
</reference>
<dbReference type="Proteomes" id="UP000600026">
    <property type="component" value="Unassembled WGS sequence"/>
</dbReference>
<organism evidence="1 2">
    <name type="scientific">Streptomyces xanthophaeus</name>
    <dbReference type="NCBI Taxonomy" id="67385"/>
    <lineage>
        <taxon>Bacteria</taxon>
        <taxon>Bacillati</taxon>
        <taxon>Actinomycetota</taxon>
        <taxon>Actinomycetes</taxon>
        <taxon>Kitasatosporales</taxon>
        <taxon>Streptomycetaceae</taxon>
        <taxon>Streptomyces</taxon>
    </lineage>
</organism>
<dbReference type="RefSeq" id="WP_157853241.1">
    <property type="nucleotide sequence ID" value="NZ_BNEE01000003.1"/>
</dbReference>
<protein>
    <submittedName>
        <fullName evidence="1">Uncharacterized protein</fullName>
    </submittedName>
</protein>
<name>A0A919GT03_9ACTN</name>
<evidence type="ECO:0000313" key="2">
    <source>
        <dbReference type="Proteomes" id="UP000600026"/>
    </source>
</evidence>
<dbReference type="AlphaFoldDB" id="A0A919GT03"/>
<evidence type="ECO:0000313" key="1">
    <source>
        <dbReference type="EMBL" id="GHI83054.1"/>
    </source>
</evidence>
<comment type="caution">
    <text evidence="1">The sequence shown here is derived from an EMBL/GenBank/DDBJ whole genome shotgun (WGS) entry which is preliminary data.</text>
</comment>
<sequence length="143" mass="15456">MAEVSRYRFFKGGVGLAADISAEVREIAGVPAGALQIYRNVYLHLPAGPLAWKDAAWLSFGLSLHADLLAVADQGCSRVVDVTSLDYPNGDYRAEVAALAMDGWLHRFLDLPPCGASVAYDRESHEFSFSWPGGVTPFADDLP</sequence>
<accession>A0A919GT03</accession>